<gene>
    <name evidence="3" type="ORF">QE152_g22868</name>
</gene>
<proteinExistence type="predicted"/>
<feature type="compositionally biased region" description="Acidic residues" evidence="1">
    <location>
        <begin position="15"/>
        <end position="35"/>
    </location>
</feature>
<evidence type="ECO:0000256" key="2">
    <source>
        <dbReference type="SAM" id="Phobius"/>
    </source>
</evidence>
<dbReference type="AlphaFoldDB" id="A0AAW1KKL9"/>
<name>A0AAW1KKL9_POPJA</name>
<reference evidence="3 4" key="1">
    <citation type="journal article" date="2024" name="BMC Genomics">
        <title>De novo assembly and annotation of Popillia japonica's genome with initial clues to its potential as an invasive pest.</title>
        <authorList>
            <person name="Cucini C."/>
            <person name="Boschi S."/>
            <person name="Funari R."/>
            <person name="Cardaioli E."/>
            <person name="Iannotti N."/>
            <person name="Marturano G."/>
            <person name="Paoli F."/>
            <person name="Bruttini M."/>
            <person name="Carapelli A."/>
            <person name="Frati F."/>
            <person name="Nardi F."/>
        </authorList>
    </citation>
    <scope>NUCLEOTIDE SEQUENCE [LARGE SCALE GENOMIC DNA]</scope>
    <source>
        <strain evidence="3">DMR45628</strain>
    </source>
</reference>
<evidence type="ECO:0000313" key="4">
    <source>
        <dbReference type="Proteomes" id="UP001458880"/>
    </source>
</evidence>
<accession>A0AAW1KKL9</accession>
<keyword evidence="2" id="KW-0472">Membrane</keyword>
<feature type="transmembrane region" description="Helical" evidence="2">
    <location>
        <begin position="94"/>
        <end position="114"/>
    </location>
</feature>
<sequence length="116" mass="13350">MSYEKEQQRLLDLWNEVEFDDDEPFDNEETDEDDAVGYRSEDSDTIQDANSSSDTDSDNIVPAKRQRTPHFLGKDNSTKWQKHPPNQNVRTRSWNIVTCLPGTVLLIVGSYFSVIP</sequence>
<dbReference type="Proteomes" id="UP001458880">
    <property type="component" value="Unassembled WGS sequence"/>
</dbReference>
<comment type="caution">
    <text evidence="3">The sequence shown here is derived from an EMBL/GenBank/DDBJ whole genome shotgun (WGS) entry which is preliminary data.</text>
</comment>
<organism evidence="3 4">
    <name type="scientific">Popillia japonica</name>
    <name type="common">Japanese beetle</name>
    <dbReference type="NCBI Taxonomy" id="7064"/>
    <lineage>
        <taxon>Eukaryota</taxon>
        <taxon>Metazoa</taxon>
        <taxon>Ecdysozoa</taxon>
        <taxon>Arthropoda</taxon>
        <taxon>Hexapoda</taxon>
        <taxon>Insecta</taxon>
        <taxon>Pterygota</taxon>
        <taxon>Neoptera</taxon>
        <taxon>Endopterygota</taxon>
        <taxon>Coleoptera</taxon>
        <taxon>Polyphaga</taxon>
        <taxon>Scarabaeiformia</taxon>
        <taxon>Scarabaeidae</taxon>
        <taxon>Rutelinae</taxon>
        <taxon>Popillia</taxon>
    </lineage>
</organism>
<protein>
    <submittedName>
        <fullName evidence="3">Uncharacterized protein</fullName>
    </submittedName>
</protein>
<feature type="region of interest" description="Disordered" evidence="1">
    <location>
        <begin position="14"/>
        <end position="87"/>
    </location>
</feature>
<dbReference type="EMBL" id="JASPKY010000223">
    <property type="protein sequence ID" value="KAK9719071.1"/>
    <property type="molecule type" value="Genomic_DNA"/>
</dbReference>
<keyword evidence="4" id="KW-1185">Reference proteome</keyword>
<keyword evidence="2" id="KW-1133">Transmembrane helix</keyword>
<evidence type="ECO:0000313" key="3">
    <source>
        <dbReference type="EMBL" id="KAK9719071.1"/>
    </source>
</evidence>
<evidence type="ECO:0000256" key="1">
    <source>
        <dbReference type="SAM" id="MobiDB-lite"/>
    </source>
</evidence>
<keyword evidence="2" id="KW-0812">Transmembrane</keyword>